<comment type="function">
    <text evidence="8">Catalytic subunit of RNase HII, an endonuclease that specifically degrades the RNA of RNA:DNA hybrids. Participates in DNA replication, possibly by mediating the removal of lagging-strand Okazaki fragment RNA primers during DNA replication. Mediates the excision of single ribonucleotides from DNA:RNA duplexes.</text>
</comment>
<evidence type="ECO:0000256" key="10">
    <source>
        <dbReference type="RuleBase" id="RU003515"/>
    </source>
</evidence>
<dbReference type="GO" id="GO:0003723">
    <property type="term" value="F:RNA binding"/>
    <property type="evidence" value="ECO:0007669"/>
    <property type="project" value="UniProtKB-UniRule"/>
</dbReference>
<dbReference type="EC" id="3.1.26.4" evidence="10"/>
<evidence type="ECO:0000256" key="7">
    <source>
        <dbReference type="ARBA" id="ARBA00022801"/>
    </source>
</evidence>
<dbReference type="Proteomes" id="UP000593567">
    <property type="component" value="Unassembled WGS sequence"/>
</dbReference>
<dbReference type="NCBIfam" id="TIGR00729">
    <property type="entry name" value="ribonuclease HII"/>
    <property type="match status" value="1"/>
</dbReference>
<dbReference type="GO" id="GO:0006298">
    <property type="term" value="P:mismatch repair"/>
    <property type="evidence" value="ECO:0007669"/>
    <property type="project" value="TreeGrafter"/>
</dbReference>
<keyword evidence="6 9" id="KW-0255">Endonuclease</keyword>
<evidence type="ECO:0000256" key="5">
    <source>
        <dbReference type="ARBA" id="ARBA00022723"/>
    </source>
</evidence>
<dbReference type="InterPro" id="IPR036397">
    <property type="entry name" value="RNaseH_sf"/>
</dbReference>
<dbReference type="InterPro" id="IPR024567">
    <property type="entry name" value="RNase_HII/HIII_dom"/>
</dbReference>
<name>A0A7J7KP20_BUGNE</name>
<comment type="cofactor">
    <cofactor evidence="9">
        <name>Mn(2+)</name>
        <dbReference type="ChEBI" id="CHEBI:29035"/>
    </cofactor>
    <cofactor evidence="9">
        <name>Mg(2+)</name>
        <dbReference type="ChEBI" id="CHEBI:18420"/>
    </cofactor>
    <text evidence="9">Manganese or magnesium. Binds 1 divalent metal ion per monomer in the absence of substrate. May bind a second metal ion after substrate binding.</text>
</comment>
<accession>A0A7J7KP20</accession>
<keyword evidence="5 9" id="KW-0479">Metal-binding</keyword>
<evidence type="ECO:0000256" key="3">
    <source>
        <dbReference type="ARBA" id="ARBA00007058"/>
    </source>
</evidence>
<proteinExistence type="inferred from homology"/>
<protein>
    <recommendedName>
        <fullName evidence="10">Ribonuclease</fullName>
        <ecNumber evidence="10">3.1.26.4</ecNumber>
    </recommendedName>
</protein>
<keyword evidence="4 9" id="KW-0540">Nuclease</keyword>
<comment type="similarity">
    <text evidence="3">Belongs to the RNase HII family. Eukaryotic subfamily.</text>
</comment>
<evidence type="ECO:0000259" key="11">
    <source>
        <dbReference type="PROSITE" id="PS51975"/>
    </source>
</evidence>
<feature type="binding site" evidence="9">
    <location>
        <position position="58"/>
    </location>
    <ligand>
        <name>a divalent metal cation</name>
        <dbReference type="ChEBI" id="CHEBI:60240"/>
    </ligand>
</feature>
<dbReference type="GO" id="GO:0046872">
    <property type="term" value="F:metal ion binding"/>
    <property type="evidence" value="ECO:0007669"/>
    <property type="project" value="UniProtKB-KW"/>
</dbReference>
<dbReference type="GO" id="GO:0043137">
    <property type="term" value="P:DNA replication, removal of RNA primer"/>
    <property type="evidence" value="ECO:0007669"/>
    <property type="project" value="TreeGrafter"/>
</dbReference>
<organism evidence="12 13">
    <name type="scientific">Bugula neritina</name>
    <name type="common">Brown bryozoan</name>
    <name type="synonym">Sertularia neritina</name>
    <dbReference type="NCBI Taxonomy" id="10212"/>
    <lineage>
        <taxon>Eukaryota</taxon>
        <taxon>Metazoa</taxon>
        <taxon>Spiralia</taxon>
        <taxon>Lophotrochozoa</taxon>
        <taxon>Bryozoa</taxon>
        <taxon>Gymnolaemata</taxon>
        <taxon>Cheilostomatida</taxon>
        <taxon>Flustrina</taxon>
        <taxon>Buguloidea</taxon>
        <taxon>Bugulidae</taxon>
        <taxon>Bugula</taxon>
    </lineage>
</organism>
<dbReference type="EMBL" id="VXIV02000200">
    <property type="protein sequence ID" value="KAF6039924.1"/>
    <property type="molecule type" value="Genomic_DNA"/>
</dbReference>
<dbReference type="InterPro" id="IPR001352">
    <property type="entry name" value="RNase_HII/HIII"/>
</dbReference>
<dbReference type="InterPro" id="IPR012337">
    <property type="entry name" value="RNaseH-like_sf"/>
</dbReference>
<dbReference type="GO" id="GO:0032299">
    <property type="term" value="C:ribonuclease H2 complex"/>
    <property type="evidence" value="ECO:0007669"/>
    <property type="project" value="TreeGrafter"/>
</dbReference>
<reference evidence="12" key="1">
    <citation type="submission" date="2020-06" db="EMBL/GenBank/DDBJ databases">
        <title>Draft genome of Bugula neritina, a colonial animal packing powerful symbionts and potential medicines.</title>
        <authorList>
            <person name="Rayko M."/>
        </authorList>
    </citation>
    <scope>NUCLEOTIDE SEQUENCE [LARGE SCALE GENOMIC DNA]</scope>
    <source>
        <strain evidence="12">Kwan_BN1</strain>
    </source>
</reference>
<dbReference type="FunFam" id="3.30.420.10:FF:000016">
    <property type="entry name" value="Ribonuclease"/>
    <property type="match status" value="1"/>
</dbReference>
<dbReference type="InterPro" id="IPR023160">
    <property type="entry name" value="RNase_HII_hlx-loop-hlx_cap_dom"/>
</dbReference>
<dbReference type="SUPFAM" id="SSF53098">
    <property type="entry name" value="Ribonuclease H-like"/>
    <property type="match status" value="1"/>
</dbReference>
<dbReference type="AlphaFoldDB" id="A0A7J7KP20"/>
<feature type="binding site" evidence="9">
    <location>
        <position position="166"/>
    </location>
    <ligand>
        <name>a divalent metal cation</name>
        <dbReference type="ChEBI" id="CHEBI:60240"/>
    </ligand>
</feature>
<sequence length="324" mass="36303">MAGKSKAEKRKNVSPQETYKCCSNINISEYIENNTLNFITGSNTHSITQESDCWVGIDEAGRGPVLGPMVYGIAYSPISNKADLKTMGFADSKTLSEEQRDSMFNELNENPEKIGWMVHVLSPHYLSTCMLRRTKYNLNEISHDTAIGLIRSVLERGVRVKEVYLDTVGDPLKYQSKLKSVFPDLNITVAKKADSTYSIVSAASICAKVARDKALQNWKFTEKVDTRNGFGCGYTSDPKTKDFLANNIDHVFGFSKIVRFSWSTASKLLDEKAAVVKWDDDEEAEGGKSKKRKVSSFFASEGTAAKQHSHRFFTERKLDRCISL</sequence>
<evidence type="ECO:0000313" key="12">
    <source>
        <dbReference type="EMBL" id="KAF6039924.1"/>
    </source>
</evidence>
<dbReference type="Gene3D" id="3.30.420.10">
    <property type="entry name" value="Ribonuclease H-like superfamily/Ribonuclease H"/>
    <property type="match status" value="1"/>
</dbReference>
<dbReference type="PROSITE" id="PS51975">
    <property type="entry name" value="RNASE_H_2"/>
    <property type="match status" value="1"/>
</dbReference>
<dbReference type="GO" id="GO:0004523">
    <property type="term" value="F:RNA-DNA hybrid ribonuclease activity"/>
    <property type="evidence" value="ECO:0007669"/>
    <property type="project" value="UniProtKB-UniRule"/>
</dbReference>
<evidence type="ECO:0000256" key="1">
    <source>
        <dbReference type="ARBA" id="ARBA00000077"/>
    </source>
</evidence>
<dbReference type="OrthoDB" id="7462577at2759"/>
<evidence type="ECO:0000256" key="8">
    <source>
        <dbReference type="ARBA" id="ARBA00024981"/>
    </source>
</evidence>
<dbReference type="Pfam" id="PF01351">
    <property type="entry name" value="RNase_HII"/>
    <property type="match status" value="1"/>
</dbReference>
<keyword evidence="7 9" id="KW-0378">Hydrolase</keyword>
<comment type="caution">
    <text evidence="12">The sequence shown here is derived from an EMBL/GenBank/DDBJ whole genome shotgun (WGS) entry which is preliminary data.</text>
</comment>
<dbReference type="FunFam" id="1.10.10.460:FF:000001">
    <property type="entry name" value="Ribonuclease"/>
    <property type="match status" value="1"/>
</dbReference>
<gene>
    <name evidence="12" type="ORF">EB796_001776</name>
</gene>
<evidence type="ECO:0000256" key="2">
    <source>
        <dbReference type="ARBA" id="ARBA00001946"/>
    </source>
</evidence>
<feature type="binding site" evidence="9">
    <location>
        <position position="59"/>
    </location>
    <ligand>
        <name>a divalent metal cation</name>
        <dbReference type="ChEBI" id="CHEBI:60240"/>
    </ligand>
</feature>
<comment type="cofactor">
    <cofactor evidence="2">
        <name>Mg(2+)</name>
        <dbReference type="ChEBI" id="CHEBI:18420"/>
    </cofactor>
</comment>
<dbReference type="Gene3D" id="1.10.10.460">
    <property type="entry name" value="Ribonuclease hii. Domain 2"/>
    <property type="match status" value="1"/>
</dbReference>
<evidence type="ECO:0000256" key="4">
    <source>
        <dbReference type="ARBA" id="ARBA00022722"/>
    </source>
</evidence>
<feature type="domain" description="RNase H type-2" evidence="11">
    <location>
        <begin position="52"/>
        <end position="274"/>
    </location>
</feature>
<evidence type="ECO:0000256" key="9">
    <source>
        <dbReference type="PROSITE-ProRule" id="PRU01319"/>
    </source>
</evidence>
<comment type="function">
    <text evidence="10">Endonuclease that specifically degrades the RNA of RNA-DNA hybrids.</text>
</comment>
<dbReference type="PANTHER" id="PTHR10954:SF7">
    <property type="entry name" value="RIBONUCLEASE H2 SUBUNIT A"/>
    <property type="match status" value="1"/>
</dbReference>
<evidence type="ECO:0000313" key="13">
    <source>
        <dbReference type="Proteomes" id="UP000593567"/>
    </source>
</evidence>
<evidence type="ECO:0000256" key="6">
    <source>
        <dbReference type="ARBA" id="ARBA00022759"/>
    </source>
</evidence>
<comment type="catalytic activity">
    <reaction evidence="1 9 10">
        <text>Endonucleolytic cleavage to 5'-phosphomonoester.</text>
        <dbReference type="EC" id="3.1.26.4"/>
    </reaction>
</comment>
<keyword evidence="13" id="KW-1185">Reference proteome</keyword>
<dbReference type="PANTHER" id="PTHR10954">
    <property type="entry name" value="RIBONUCLEASE H2 SUBUNIT A"/>
    <property type="match status" value="1"/>
</dbReference>
<dbReference type="CDD" id="cd07181">
    <property type="entry name" value="RNase_HII_eukaryota_like"/>
    <property type="match status" value="1"/>
</dbReference>
<dbReference type="InterPro" id="IPR004649">
    <property type="entry name" value="RNase_H2_suA"/>
</dbReference>